<evidence type="ECO:0000313" key="3">
    <source>
        <dbReference type="Proteomes" id="UP000185725"/>
    </source>
</evidence>
<organism evidence="2 4">
    <name type="scientific">Chryseobacterium indoltheticum</name>
    <dbReference type="NCBI Taxonomy" id="254"/>
    <lineage>
        <taxon>Bacteria</taxon>
        <taxon>Pseudomonadati</taxon>
        <taxon>Bacteroidota</taxon>
        <taxon>Flavobacteriia</taxon>
        <taxon>Flavobacteriales</taxon>
        <taxon>Weeksellaceae</taxon>
        <taxon>Chryseobacterium group</taxon>
        <taxon>Chryseobacterium</taxon>
    </lineage>
</organism>
<dbReference type="EMBL" id="FTMF01000010">
    <property type="protein sequence ID" value="SIQ96094.1"/>
    <property type="molecule type" value="Genomic_DNA"/>
</dbReference>
<dbReference type="RefSeq" id="WP_076561668.1">
    <property type="nucleotide sequence ID" value="NZ_CP033929.1"/>
</dbReference>
<reference evidence="2 4" key="2">
    <citation type="submission" date="2018-06" db="EMBL/GenBank/DDBJ databases">
        <authorList>
            <consortium name="Pathogen Informatics"/>
            <person name="Doyle S."/>
        </authorList>
    </citation>
    <scope>NUCLEOTIDE SEQUENCE [LARGE SCALE GENOMIC DNA]</scope>
    <source>
        <strain evidence="2 4">NCTC13560</strain>
    </source>
</reference>
<dbReference type="KEGG" id="cil:EG358_08620"/>
<dbReference type="Proteomes" id="UP000255231">
    <property type="component" value="Unassembled WGS sequence"/>
</dbReference>
<evidence type="ECO:0000313" key="1">
    <source>
        <dbReference type="EMBL" id="SIQ96094.1"/>
    </source>
</evidence>
<dbReference type="Proteomes" id="UP000185725">
    <property type="component" value="Unassembled WGS sequence"/>
</dbReference>
<sequence length="226" mass="26760">MKSLLILPYLLLLFMLHACKKEIRPEKGGIDVISNVYLDASKGLEKMQNFHLSKINYSGDRIIEIVPNLNFPEINKQVFYIKDSLYYSLGTDKFNGIVISEVVKNKGADIAKKKEGALFSKEWIPNYNNRKNLNDTILFKKNYKRFEVDSPWSYSRFYVYETDTILPYSLFRHAEIDYHGRLERIDSYNKKSDVFVTLQILPRKTWDREAQEIFRFNQFVKSRRGE</sequence>
<evidence type="ECO:0000313" key="2">
    <source>
        <dbReference type="EMBL" id="SUX44058.1"/>
    </source>
</evidence>
<dbReference type="GeneID" id="303673759"/>
<dbReference type="EMBL" id="UFVS01000001">
    <property type="protein sequence ID" value="SUX44058.1"/>
    <property type="molecule type" value="Genomic_DNA"/>
</dbReference>
<evidence type="ECO:0000313" key="4">
    <source>
        <dbReference type="Proteomes" id="UP000255231"/>
    </source>
</evidence>
<dbReference type="OrthoDB" id="1236931at2"/>
<protein>
    <submittedName>
        <fullName evidence="2">Uncharacterized protein</fullName>
    </submittedName>
</protein>
<proteinExistence type="predicted"/>
<dbReference type="AlphaFoldDB" id="A0A381FC68"/>
<accession>A0A381FC68</accession>
<name>A0A381FC68_9FLAO</name>
<reference evidence="1 3" key="1">
    <citation type="submission" date="2017-01" db="EMBL/GenBank/DDBJ databases">
        <authorList>
            <person name="Varghese N."/>
            <person name="Submissions S."/>
        </authorList>
    </citation>
    <scope>NUCLEOTIDE SEQUENCE [LARGE SCALE GENOMIC DNA]</scope>
    <source>
        <strain evidence="1 3">ATCC 27950</strain>
    </source>
</reference>
<gene>
    <name evidence="2" type="ORF">NCTC13560_02339</name>
    <name evidence="1" type="ORF">SAMN05421682_110159</name>
</gene>
<keyword evidence="3" id="KW-1185">Reference proteome</keyword>